<proteinExistence type="predicted"/>
<comment type="caution">
    <text evidence="2">The sequence shown here is derived from an EMBL/GenBank/DDBJ whole genome shotgun (WGS) entry which is preliminary data.</text>
</comment>
<reference evidence="2" key="1">
    <citation type="submission" date="2020-07" db="EMBL/GenBank/DDBJ databases">
        <title>Multicomponent nature underlies the extraordinary mechanical properties of spider dragline silk.</title>
        <authorList>
            <person name="Kono N."/>
            <person name="Nakamura H."/>
            <person name="Mori M."/>
            <person name="Yoshida Y."/>
            <person name="Ohtoshi R."/>
            <person name="Malay A.D."/>
            <person name="Moran D.A.P."/>
            <person name="Tomita M."/>
            <person name="Numata K."/>
            <person name="Arakawa K."/>
        </authorList>
    </citation>
    <scope>NUCLEOTIDE SEQUENCE</scope>
</reference>
<accession>A0A8X6IB75</accession>
<evidence type="ECO:0000313" key="2">
    <source>
        <dbReference type="EMBL" id="GFR18814.1"/>
    </source>
</evidence>
<sequence>MVPQNKTFELTSTGKSVEGGRSPNKEEFFWEKINRHHKIISTDLHSMDAENLSPMSCLTKLQRKASNRSSDLASPSATDYHKNFKMTCQER</sequence>
<evidence type="ECO:0000313" key="3">
    <source>
        <dbReference type="Proteomes" id="UP000887116"/>
    </source>
</evidence>
<protein>
    <submittedName>
        <fullName evidence="2">Uncharacterized protein</fullName>
    </submittedName>
</protein>
<keyword evidence="3" id="KW-1185">Reference proteome</keyword>
<feature type="region of interest" description="Disordered" evidence="1">
    <location>
        <begin position="1"/>
        <end position="23"/>
    </location>
</feature>
<dbReference type="EMBL" id="BMAO01007834">
    <property type="protein sequence ID" value="GFR18814.1"/>
    <property type="molecule type" value="Genomic_DNA"/>
</dbReference>
<evidence type="ECO:0000256" key="1">
    <source>
        <dbReference type="SAM" id="MobiDB-lite"/>
    </source>
</evidence>
<dbReference type="AlphaFoldDB" id="A0A8X6IB75"/>
<feature type="compositionally biased region" description="Polar residues" evidence="1">
    <location>
        <begin position="1"/>
        <end position="15"/>
    </location>
</feature>
<gene>
    <name evidence="2" type="ORF">TNCT_521471</name>
</gene>
<dbReference type="Proteomes" id="UP000887116">
    <property type="component" value="Unassembled WGS sequence"/>
</dbReference>
<organism evidence="2 3">
    <name type="scientific">Trichonephila clavata</name>
    <name type="common">Joro spider</name>
    <name type="synonym">Nephila clavata</name>
    <dbReference type="NCBI Taxonomy" id="2740835"/>
    <lineage>
        <taxon>Eukaryota</taxon>
        <taxon>Metazoa</taxon>
        <taxon>Ecdysozoa</taxon>
        <taxon>Arthropoda</taxon>
        <taxon>Chelicerata</taxon>
        <taxon>Arachnida</taxon>
        <taxon>Araneae</taxon>
        <taxon>Araneomorphae</taxon>
        <taxon>Entelegynae</taxon>
        <taxon>Araneoidea</taxon>
        <taxon>Nephilidae</taxon>
        <taxon>Trichonephila</taxon>
    </lineage>
</organism>
<name>A0A8X6IB75_TRICU</name>